<feature type="transmembrane region" description="Helical" evidence="7">
    <location>
        <begin position="29"/>
        <end position="49"/>
    </location>
</feature>
<dbReference type="GO" id="GO:0022857">
    <property type="term" value="F:transmembrane transporter activity"/>
    <property type="evidence" value="ECO:0007669"/>
    <property type="project" value="UniProtKB-UniRule"/>
</dbReference>
<dbReference type="EMBL" id="CP026927">
    <property type="protein sequence ID" value="AVH45413.1"/>
    <property type="molecule type" value="Genomic_DNA"/>
</dbReference>
<keyword evidence="2" id="KW-1003">Cell membrane</keyword>
<keyword evidence="3 7" id="KW-0997">Cell inner membrane</keyword>
<dbReference type="RefSeq" id="WP_104680438.1">
    <property type="nucleotide sequence ID" value="NZ_CP026927.1"/>
</dbReference>
<feature type="transmembrane region" description="Helical" evidence="7">
    <location>
        <begin position="238"/>
        <end position="271"/>
    </location>
</feature>
<keyword evidence="5 7" id="KW-1133">Transmembrane helix</keyword>
<feature type="transmembrane region" description="Helical" evidence="7">
    <location>
        <begin position="372"/>
        <end position="399"/>
    </location>
</feature>
<feature type="transmembrane region" description="Helical" evidence="7">
    <location>
        <begin position="6"/>
        <end position="22"/>
    </location>
</feature>
<dbReference type="InterPro" id="IPR004681">
    <property type="entry name" value="TRAP_DctM"/>
</dbReference>
<keyword evidence="7" id="KW-0813">Transport</keyword>
<evidence type="ECO:0000256" key="7">
    <source>
        <dbReference type="RuleBase" id="RU369079"/>
    </source>
</evidence>
<evidence type="ECO:0000256" key="3">
    <source>
        <dbReference type="ARBA" id="ARBA00022519"/>
    </source>
</evidence>
<feature type="transmembrane region" description="Helical" evidence="7">
    <location>
        <begin position="411"/>
        <end position="436"/>
    </location>
</feature>
<comment type="function">
    <text evidence="7">Part of the tripartite ATP-independent periplasmic (TRAP) transport system.</text>
</comment>
<gene>
    <name evidence="9" type="ORF">At1D1609_53810</name>
</gene>
<name>A0A2L2LM50_AGRTU</name>
<dbReference type="Proteomes" id="UP000237717">
    <property type="component" value="Plasmid pAt1D1609a"/>
</dbReference>
<dbReference type="PANTHER" id="PTHR33362:SF5">
    <property type="entry name" value="C4-DICARBOXYLATE TRAP TRANSPORTER LARGE PERMEASE PROTEIN DCTM"/>
    <property type="match status" value="1"/>
</dbReference>
<comment type="subunit">
    <text evidence="7">The complex comprises the extracytoplasmic solute receptor protein and the two transmembrane proteins.</text>
</comment>
<dbReference type="AlphaFoldDB" id="A0A2L2LM50"/>
<evidence type="ECO:0000259" key="8">
    <source>
        <dbReference type="Pfam" id="PF06808"/>
    </source>
</evidence>
<keyword evidence="6 7" id="KW-0472">Membrane</keyword>
<keyword evidence="4 7" id="KW-0812">Transmembrane</keyword>
<feature type="transmembrane region" description="Helical" evidence="7">
    <location>
        <begin position="325"/>
        <end position="342"/>
    </location>
</feature>
<dbReference type="NCBIfam" id="TIGR00786">
    <property type="entry name" value="dctM"/>
    <property type="match status" value="1"/>
</dbReference>
<evidence type="ECO:0000313" key="10">
    <source>
        <dbReference type="Proteomes" id="UP000237717"/>
    </source>
</evidence>
<protein>
    <recommendedName>
        <fullName evidence="7">TRAP transporter large permease protein</fullName>
    </recommendedName>
</protein>
<evidence type="ECO:0000313" key="9">
    <source>
        <dbReference type="EMBL" id="AVH45413.1"/>
    </source>
</evidence>
<dbReference type="PIRSF" id="PIRSF006066">
    <property type="entry name" value="HI0050"/>
    <property type="match status" value="1"/>
</dbReference>
<accession>A0A2L2LM50</accession>
<feature type="transmembrane region" description="Helical" evidence="7">
    <location>
        <begin position="100"/>
        <end position="122"/>
    </location>
</feature>
<dbReference type="GO" id="GO:0005886">
    <property type="term" value="C:plasma membrane"/>
    <property type="evidence" value="ECO:0007669"/>
    <property type="project" value="UniProtKB-SubCell"/>
</dbReference>
<dbReference type="Pfam" id="PF06808">
    <property type="entry name" value="DctM"/>
    <property type="match status" value="1"/>
</dbReference>
<sequence>MSGLEIGGIAAIAMIFLIYVGMHVPISLALTSFVAVWVLKGNLAVATALLYESAAHTVNEYVFGVVPLFVLMGFFVSAAGMGRDAYEIAHHFLSRLRGGLGIATVVANALFASVTGASIASASVFSKIAVPEMEHYGFRTRFAVGTVAGSSVLGMLIPPSILLIFYAILTEQSVGDLFIAGIGPGLLLTAVFCATIFGLARFFPSFVWNDAESAARSGQVPEPKSAREILAKAGPIGMLILLVFGGIYGGVFTAIEAGGVGAFVAFVFALVRGELNWKSLGKVLIDTGHITASLLFLIVAASMFSRMLGISGLPTQLGNLVESSGMGYPLLLLSYFAIVLILGTVIESISIMAIMVPLYLAALAPFGVDPVWFGIVTVIAVEIGLLTPPLGISVFVVHATMARKDISLNDIFIGAMPLTISMLFVLLLVVLIPQIATGLL</sequence>
<feature type="transmembrane region" description="Helical" evidence="7">
    <location>
        <begin position="349"/>
        <end position="366"/>
    </location>
</feature>
<feature type="transmembrane region" description="Helical" evidence="7">
    <location>
        <begin position="142"/>
        <end position="165"/>
    </location>
</feature>
<keyword evidence="9" id="KW-0614">Plasmid</keyword>
<evidence type="ECO:0000256" key="6">
    <source>
        <dbReference type="ARBA" id="ARBA00023136"/>
    </source>
</evidence>
<evidence type="ECO:0000256" key="1">
    <source>
        <dbReference type="ARBA" id="ARBA00004429"/>
    </source>
</evidence>
<feature type="transmembrane region" description="Helical" evidence="7">
    <location>
        <begin position="177"/>
        <end position="200"/>
    </location>
</feature>
<proteinExistence type="inferred from homology"/>
<evidence type="ECO:0000256" key="5">
    <source>
        <dbReference type="ARBA" id="ARBA00022989"/>
    </source>
</evidence>
<geneLocation type="plasmid" evidence="10">
    <name>pat1d1609a</name>
</geneLocation>
<evidence type="ECO:0000256" key="2">
    <source>
        <dbReference type="ARBA" id="ARBA00022475"/>
    </source>
</evidence>
<dbReference type="InterPro" id="IPR010656">
    <property type="entry name" value="DctM"/>
</dbReference>
<reference evidence="9 10" key="1">
    <citation type="submission" date="2018-02" db="EMBL/GenBank/DDBJ databases">
        <title>Complete genome sequence of Agrobacterium tumefaciens 1D1609.</title>
        <authorList>
            <person name="Cho S.-T."/>
            <person name="Haryono M."/>
            <person name="Chang H.-H."/>
            <person name="Santos M.N."/>
            <person name="Lai E.-M."/>
            <person name="Kuo C.-H."/>
        </authorList>
    </citation>
    <scope>NUCLEOTIDE SEQUENCE [LARGE SCALE GENOMIC DNA]</scope>
    <source>
        <strain evidence="9 10">1D1609</strain>
        <plasmid evidence="10">Plasmid pat1d1609a</plasmid>
    </source>
</reference>
<comment type="subcellular location">
    <subcellularLocation>
        <location evidence="1 7">Cell inner membrane</location>
        <topology evidence="1 7">Multi-pass membrane protein</topology>
    </subcellularLocation>
</comment>
<feature type="transmembrane region" description="Helical" evidence="7">
    <location>
        <begin position="283"/>
        <end position="305"/>
    </location>
</feature>
<feature type="transmembrane region" description="Helical" evidence="7">
    <location>
        <begin position="61"/>
        <end position="79"/>
    </location>
</feature>
<evidence type="ECO:0000256" key="4">
    <source>
        <dbReference type="ARBA" id="ARBA00022692"/>
    </source>
</evidence>
<comment type="similarity">
    <text evidence="7">Belongs to the TRAP transporter large permease family.</text>
</comment>
<dbReference type="PANTHER" id="PTHR33362">
    <property type="entry name" value="SIALIC ACID TRAP TRANSPORTER PERMEASE PROTEIN SIAT-RELATED"/>
    <property type="match status" value="1"/>
</dbReference>
<organism evidence="9 10">
    <name type="scientific">Agrobacterium tumefaciens</name>
    <dbReference type="NCBI Taxonomy" id="358"/>
    <lineage>
        <taxon>Bacteria</taxon>
        <taxon>Pseudomonadati</taxon>
        <taxon>Pseudomonadota</taxon>
        <taxon>Alphaproteobacteria</taxon>
        <taxon>Hyphomicrobiales</taxon>
        <taxon>Rhizobiaceae</taxon>
        <taxon>Rhizobium/Agrobacterium group</taxon>
        <taxon>Agrobacterium</taxon>
        <taxon>Agrobacterium tumefaciens complex</taxon>
    </lineage>
</organism>
<feature type="domain" description="TRAP C4-dicarboxylate transport system permease DctM subunit" evidence="8">
    <location>
        <begin position="12"/>
        <end position="435"/>
    </location>
</feature>